<dbReference type="GO" id="GO:0008483">
    <property type="term" value="F:transaminase activity"/>
    <property type="evidence" value="ECO:0007669"/>
    <property type="project" value="UniProtKB-KW"/>
</dbReference>
<name>A0A8J3MVP8_9CHLR</name>
<evidence type="ECO:0000313" key="9">
    <source>
        <dbReference type="Proteomes" id="UP000612362"/>
    </source>
</evidence>
<dbReference type="InterPro" id="IPR004839">
    <property type="entry name" value="Aminotransferase_I/II_large"/>
</dbReference>
<feature type="domain" description="Aminotransferase class I/classII large" evidence="7">
    <location>
        <begin position="53"/>
        <end position="398"/>
    </location>
</feature>
<sequence length="417" mass="46697">MQNFWDQRYAQRVKLMKSSAIRDLLKLTEQPEIISFAGGLPAPDVFPIEQVDAASHKVLQERGAQALQYGPSEGYGPLLELIARTASRDGLPITPENVFITSGSQQGLDFIGRLLVNPGDLVLVESPTYMGALQALAPYGAEYVTIPSDEHGMITSSLEEVLATRKPKLMYVLPNFQNPAGVTMSLERRRQLVELAIRYEIPIIEDDPYSQLRFEGEHLPSLLTLENELRGTEEDTYRGYIIQLNTFSKVLAPGLRVAWMIAAPELVRKLVQSKQGADLQTASLNQMIAYELMRDGFIERHIPLIRRTYRERRDVMLNAMDEHFPACIHWTRPEGGMFLWITLPEGMNATELLREAVKENVAFVPGASFHAEGGVQNTLRLSFSNATPERIREGIARLGRVFHKAVAAQTTTASTHV</sequence>
<dbReference type="PANTHER" id="PTHR42790">
    <property type="entry name" value="AMINOTRANSFERASE"/>
    <property type="match status" value="1"/>
</dbReference>
<protein>
    <submittedName>
        <fullName evidence="8">Aminotransferase</fullName>
    </submittedName>
</protein>
<organism evidence="8 9">
    <name type="scientific">Ktedonospora formicarum</name>
    <dbReference type="NCBI Taxonomy" id="2778364"/>
    <lineage>
        <taxon>Bacteria</taxon>
        <taxon>Bacillati</taxon>
        <taxon>Chloroflexota</taxon>
        <taxon>Ktedonobacteria</taxon>
        <taxon>Ktedonobacterales</taxon>
        <taxon>Ktedonobacteraceae</taxon>
        <taxon>Ktedonospora</taxon>
    </lineage>
</organism>
<evidence type="ECO:0000256" key="5">
    <source>
        <dbReference type="ARBA" id="ARBA00022679"/>
    </source>
</evidence>
<comment type="subunit">
    <text evidence="3">Homodimer.</text>
</comment>
<evidence type="ECO:0000259" key="7">
    <source>
        <dbReference type="Pfam" id="PF00155"/>
    </source>
</evidence>
<dbReference type="InterPro" id="IPR015424">
    <property type="entry name" value="PyrdxlP-dep_Trfase"/>
</dbReference>
<keyword evidence="5" id="KW-0808">Transferase</keyword>
<reference evidence="8" key="1">
    <citation type="submission" date="2020-10" db="EMBL/GenBank/DDBJ databases">
        <title>Taxonomic study of unclassified bacteria belonging to the class Ktedonobacteria.</title>
        <authorList>
            <person name="Yabe S."/>
            <person name="Wang C.M."/>
            <person name="Zheng Y."/>
            <person name="Sakai Y."/>
            <person name="Cavaletti L."/>
            <person name="Monciardini P."/>
            <person name="Donadio S."/>
        </authorList>
    </citation>
    <scope>NUCLEOTIDE SEQUENCE</scope>
    <source>
        <strain evidence="8">SOSP1-1</strain>
    </source>
</reference>
<evidence type="ECO:0000256" key="4">
    <source>
        <dbReference type="ARBA" id="ARBA00022576"/>
    </source>
</evidence>
<dbReference type="PANTHER" id="PTHR42790:SF19">
    <property type="entry name" value="KYNURENINE_ALPHA-AMINOADIPATE AMINOTRANSFERASE, MITOCHONDRIAL"/>
    <property type="match status" value="1"/>
</dbReference>
<dbReference type="CDD" id="cd00609">
    <property type="entry name" value="AAT_like"/>
    <property type="match status" value="1"/>
</dbReference>
<keyword evidence="6" id="KW-0663">Pyridoxal phosphate</keyword>
<evidence type="ECO:0000313" key="8">
    <source>
        <dbReference type="EMBL" id="GHO46730.1"/>
    </source>
</evidence>
<dbReference type="FunFam" id="3.40.640.10:FF:000053">
    <property type="entry name" value="Aminotransferase, class I"/>
    <property type="match status" value="1"/>
</dbReference>
<dbReference type="Pfam" id="PF00155">
    <property type="entry name" value="Aminotran_1_2"/>
    <property type="match status" value="1"/>
</dbReference>
<dbReference type="Proteomes" id="UP000612362">
    <property type="component" value="Unassembled WGS sequence"/>
</dbReference>
<dbReference type="EMBL" id="BNJF01000002">
    <property type="protein sequence ID" value="GHO46730.1"/>
    <property type="molecule type" value="Genomic_DNA"/>
</dbReference>
<comment type="similarity">
    <text evidence="2">Belongs to the class-I pyridoxal-phosphate-dependent aminotransferase family.</text>
</comment>
<gene>
    <name evidence="8" type="ORF">KSX_48930</name>
</gene>
<dbReference type="InterPro" id="IPR015422">
    <property type="entry name" value="PyrdxlP-dep_Trfase_small"/>
</dbReference>
<comment type="caution">
    <text evidence="8">The sequence shown here is derived from an EMBL/GenBank/DDBJ whole genome shotgun (WGS) entry which is preliminary data.</text>
</comment>
<dbReference type="AlphaFoldDB" id="A0A8J3MVP8"/>
<dbReference type="Gene3D" id="3.40.640.10">
    <property type="entry name" value="Type I PLP-dependent aspartate aminotransferase-like (Major domain)"/>
    <property type="match status" value="1"/>
</dbReference>
<keyword evidence="9" id="KW-1185">Reference proteome</keyword>
<evidence type="ECO:0000256" key="1">
    <source>
        <dbReference type="ARBA" id="ARBA00001933"/>
    </source>
</evidence>
<evidence type="ECO:0000256" key="2">
    <source>
        <dbReference type="ARBA" id="ARBA00007441"/>
    </source>
</evidence>
<evidence type="ECO:0000256" key="6">
    <source>
        <dbReference type="ARBA" id="ARBA00022898"/>
    </source>
</evidence>
<comment type="cofactor">
    <cofactor evidence="1">
        <name>pyridoxal 5'-phosphate</name>
        <dbReference type="ChEBI" id="CHEBI:597326"/>
    </cofactor>
</comment>
<accession>A0A8J3MVP8</accession>
<dbReference type="SUPFAM" id="SSF53383">
    <property type="entry name" value="PLP-dependent transferases"/>
    <property type="match status" value="1"/>
</dbReference>
<dbReference type="RefSeq" id="WP_220196089.1">
    <property type="nucleotide sequence ID" value="NZ_BNJF01000002.1"/>
</dbReference>
<dbReference type="Gene3D" id="3.90.1150.10">
    <property type="entry name" value="Aspartate Aminotransferase, domain 1"/>
    <property type="match status" value="1"/>
</dbReference>
<keyword evidence="4 8" id="KW-0032">Aminotransferase</keyword>
<proteinExistence type="inferred from homology"/>
<dbReference type="GO" id="GO:0030170">
    <property type="term" value="F:pyridoxal phosphate binding"/>
    <property type="evidence" value="ECO:0007669"/>
    <property type="project" value="InterPro"/>
</dbReference>
<dbReference type="InterPro" id="IPR015421">
    <property type="entry name" value="PyrdxlP-dep_Trfase_major"/>
</dbReference>
<dbReference type="InterPro" id="IPR050859">
    <property type="entry name" value="Class-I_PLP-dep_aminotransf"/>
</dbReference>
<dbReference type="GO" id="GO:1901605">
    <property type="term" value="P:alpha-amino acid metabolic process"/>
    <property type="evidence" value="ECO:0007669"/>
    <property type="project" value="TreeGrafter"/>
</dbReference>
<evidence type="ECO:0000256" key="3">
    <source>
        <dbReference type="ARBA" id="ARBA00011738"/>
    </source>
</evidence>